<sequence length="135" mass="14801">HKNVKSTVMMWLEIYGELVVHTVLTEFIHGLLAGTWSVPVNSDNGSPLTVHYPVDHIVSLVKMTSIPPPTADVGDDPKSREEWFQDLRASSESPQSGIEDKARELAADDAARRVGKQKEGSGPQGPLDPLYPDSR</sequence>
<evidence type="ECO:0000256" key="1">
    <source>
        <dbReference type="SAM" id="MobiDB-lite"/>
    </source>
</evidence>
<organism evidence="2">
    <name type="scientific">Spongospora subterranea</name>
    <dbReference type="NCBI Taxonomy" id="70186"/>
    <lineage>
        <taxon>Eukaryota</taxon>
        <taxon>Sar</taxon>
        <taxon>Rhizaria</taxon>
        <taxon>Endomyxa</taxon>
        <taxon>Phytomyxea</taxon>
        <taxon>Plasmodiophorida</taxon>
        <taxon>Plasmodiophoridae</taxon>
        <taxon>Spongospora</taxon>
    </lineage>
</organism>
<evidence type="ECO:0000313" key="2">
    <source>
        <dbReference type="EMBL" id="CRZ03655.1"/>
    </source>
</evidence>
<feature type="non-terminal residue" evidence="2">
    <location>
        <position position="1"/>
    </location>
</feature>
<dbReference type="AlphaFoldDB" id="A0A0H5QNA7"/>
<accession>A0A0H5QNA7</accession>
<protein>
    <submittedName>
        <fullName evidence="2">Uncharacterized protein</fullName>
    </submittedName>
</protein>
<feature type="compositionally biased region" description="Basic and acidic residues" evidence="1">
    <location>
        <begin position="98"/>
        <end position="119"/>
    </location>
</feature>
<dbReference type="EMBL" id="HACM01003213">
    <property type="protein sequence ID" value="CRZ03655.1"/>
    <property type="molecule type" value="Transcribed_RNA"/>
</dbReference>
<reference evidence="2" key="1">
    <citation type="submission" date="2015-04" db="EMBL/GenBank/DDBJ databases">
        <title>The genome sequence of the plant pathogenic Rhizarian Plasmodiophora brassicae reveals insights in its biotrophic life cycle and the origin of chitin synthesis.</title>
        <authorList>
            <person name="Schwelm A."/>
            <person name="Fogelqvist J."/>
            <person name="Knaust A."/>
            <person name="Julke S."/>
            <person name="Lilja T."/>
            <person name="Dhandapani V."/>
            <person name="Bonilla-Rosso G."/>
            <person name="Karlsson M."/>
            <person name="Shevchenko A."/>
            <person name="Choi S.R."/>
            <person name="Kim H.G."/>
            <person name="Park J.Y."/>
            <person name="Lim Y.P."/>
            <person name="Ludwig-Muller J."/>
            <person name="Dixelius C."/>
        </authorList>
    </citation>
    <scope>NUCLEOTIDE SEQUENCE</scope>
    <source>
        <tissue evidence="2">Potato root galls</tissue>
    </source>
</reference>
<feature type="region of interest" description="Disordered" evidence="1">
    <location>
        <begin position="86"/>
        <end position="135"/>
    </location>
</feature>
<proteinExistence type="predicted"/>
<name>A0A0H5QNA7_9EUKA</name>